<dbReference type="InterPro" id="IPR006566">
    <property type="entry name" value="FBD"/>
</dbReference>
<evidence type="ECO:0000259" key="1">
    <source>
        <dbReference type="SMART" id="SM00579"/>
    </source>
</evidence>
<comment type="caution">
    <text evidence="2">The sequence shown here is derived from an EMBL/GenBank/DDBJ whole genome shotgun (WGS) entry which is preliminary data.</text>
</comment>
<protein>
    <recommendedName>
        <fullName evidence="1">FBD domain-containing protein</fullName>
    </recommendedName>
</protein>
<organism evidence="2 3">
    <name type="scientific">Cinchona calisaya</name>
    <dbReference type="NCBI Taxonomy" id="153742"/>
    <lineage>
        <taxon>Eukaryota</taxon>
        <taxon>Viridiplantae</taxon>
        <taxon>Streptophyta</taxon>
        <taxon>Embryophyta</taxon>
        <taxon>Tracheophyta</taxon>
        <taxon>Spermatophyta</taxon>
        <taxon>Magnoliopsida</taxon>
        <taxon>eudicotyledons</taxon>
        <taxon>Gunneridae</taxon>
        <taxon>Pentapetalae</taxon>
        <taxon>asterids</taxon>
        <taxon>lamiids</taxon>
        <taxon>Gentianales</taxon>
        <taxon>Rubiaceae</taxon>
        <taxon>Cinchonoideae</taxon>
        <taxon>Cinchoneae</taxon>
        <taxon>Cinchona</taxon>
    </lineage>
</organism>
<sequence length="404" mass="46191">MSKTGIPPQKILASLRQGNPNLQAIYRTIYNAKAKIRKENLMRGTAIQALFDEFAETGLFMILSMMTKFKGRRCSFNVENVSSSFDRISSSIIIMRTMRNSGTDMISNLPSNITDNILGRLPLHEADFRSIPDINHWILFLSKHNLQKLSLRVSWRRFCPLSSHIFSLIHLTHLHLSSCWFKPPLAFRGFSKLVEVLLESVVLEPETFGRFISNCPLLERLGLGGFTHIHALEIDAPKLKFFSFSGTFKSIRFKNCPLLTEVSVSVSVAHPDLSVSENEGTNSSNLIRFFGPLLLIEKFRLQFQTLEAMTTEHVDVKPVVELMRRQETLDLSLNRLKKVKIRHFQGFEPDMEFVKLILASAPVLEKMDIRSRHESDSLEGARILKDFARFHRASAKAEIIYEEP</sequence>
<dbReference type="Pfam" id="PF24758">
    <property type="entry name" value="LRR_At5g56370"/>
    <property type="match status" value="1"/>
</dbReference>
<gene>
    <name evidence="2" type="ORF">ACH5RR_030331</name>
</gene>
<dbReference type="AlphaFoldDB" id="A0ABD2YXS3"/>
<name>A0ABD2YXS3_9GENT</name>
<keyword evidence="3" id="KW-1185">Reference proteome</keyword>
<feature type="domain" description="FBD" evidence="1">
    <location>
        <begin position="329"/>
        <end position="402"/>
    </location>
</feature>
<dbReference type="SUPFAM" id="SSF52047">
    <property type="entry name" value="RNI-like"/>
    <property type="match status" value="1"/>
</dbReference>
<proteinExistence type="predicted"/>
<evidence type="ECO:0000313" key="2">
    <source>
        <dbReference type="EMBL" id="KAL3510930.1"/>
    </source>
</evidence>
<dbReference type="PANTHER" id="PTHR31639:SF312">
    <property type="entry name" value="CYCLIN-LIKE F-BOX"/>
    <property type="match status" value="1"/>
</dbReference>
<dbReference type="SMART" id="SM00579">
    <property type="entry name" value="FBD"/>
    <property type="match status" value="1"/>
</dbReference>
<dbReference type="Gene3D" id="3.80.10.10">
    <property type="entry name" value="Ribonuclease Inhibitor"/>
    <property type="match status" value="1"/>
</dbReference>
<dbReference type="Pfam" id="PF08387">
    <property type="entry name" value="FBD"/>
    <property type="match status" value="1"/>
</dbReference>
<accession>A0ABD2YXS3</accession>
<dbReference type="InterPro" id="IPR055411">
    <property type="entry name" value="LRR_FXL15/At3g58940/PEG3-like"/>
</dbReference>
<dbReference type="PANTHER" id="PTHR31639">
    <property type="entry name" value="F-BOX PROTEIN-LIKE"/>
    <property type="match status" value="1"/>
</dbReference>
<reference evidence="2 3" key="1">
    <citation type="submission" date="2024-11" db="EMBL/GenBank/DDBJ databases">
        <title>A near-complete genome assembly of Cinchona calisaya.</title>
        <authorList>
            <person name="Lian D.C."/>
            <person name="Zhao X.W."/>
            <person name="Wei L."/>
        </authorList>
    </citation>
    <scope>NUCLEOTIDE SEQUENCE [LARGE SCALE GENOMIC DNA]</scope>
    <source>
        <tissue evidence="2">Nenye</tissue>
    </source>
</reference>
<evidence type="ECO:0000313" key="3">
    <source>
        <dbReference type="Proteomes" id="UP001630127"/>
    </source>
</evidence>
<dbReference type="InterPro" id="IPR032675">
    <property type="entry name" value="LRR_dom_sf"/>
</dbReference>
<dbReference type="Proteomes" id="UP001630127">
    <property type="component" value="Unassembled WGS sequence"/>
</dbReference>
<dbReference type="EMBL" id="JBJUIK010000012">
    <property type="protein sequence ID" value="KAL3510930.1"/>
    <property type="molecule type" value="Genomic_DNA"/>
</dbReference>